<dbReference type="InterPro" id="IPR024516">
    <property type="entry name" value="Mce_C"/>
</dbReference>
<dbReference type="RefSeq" id="WP_076475897.1">
    <property type="nucleotide sequence ID" value="NZ_FTNT01000001.1"/>
</dbReference>
<feature type="domain" description="Mammalian cell entry C-terminal" evidence="2">
    <location>
        <begin position="170"/>
        <end position="319"/>
    </location>
</feature>
<dbReference type="Pfam" id="PF11887">
    <property type="entry name" value="Mce4_CUP1"/>
    <property type="match status" value="1"/>
</dbReference>
<reference evidence="3 4" key="1">
    <citation type="submission" date="2017-01" db="EMBL/GenBank/DDBJ databases">
        <authorList>
            <person name="Mah S.A."/>
            <person name="Swanson W.J."/>
            <person name="Moy G.W."/>
            <person name="Vacquier V.D."/>
        </authorList>
    </citation>
    <scope>NUCLEOTIDE SEQUENCE [LARGE SCALE GENOMIC DNA]</scope>
    <source>
        <strain evidence="3 4">CPCC 203464</strain>
    </source>
</reference>
<dbReference type="PROSITE" id="PS51257">
    <property type="entry name" value="PROKAR_LIPOPROTEIN"/>
    <property type="match status" value="1"/>
</dbReference>
<dbReference type="EMBL" id="FTNT01000001">
    <property type="protein sequence ID" value="SIR66572.1"/>
    <property type="molecule type" value="Genomic_DNA"/>
</dbReference>
<evidence type="ECO:0000313" key="4">
    <source>
        <dbReference type="Proteomes" id="UP000186218"/>
    </source>
</evidence>
<dbReference type="AlphaFoldDB" id="A0A1N7CSI1"/>
<dbReference type="PANTHER" id="PTHR33371">
    <property type="entry name" value="INTERMEMBRANE PHOSPHOLIPID TRANSPORT SYSTEM BINDING PROTEIN MLAD-RELATED"/>
    <property type="match status" value="1"/>
</dbReference>
<evidence type="ECO:0000259" key="2">
    <source>
        <dbReference type="Pfam" id="PF11887"/>
    </source>
</evidence>
<gene>
    <name evidence="3" type="ORF">SAMN05445060_0339</name>
</gene>
<dbReference type="STRING" id="1344003.SAMN05445060_0339"/>
<dbReference type="Proteomes" id="UP000186218">
    <property type="component" value="Unassembled WGS sequence"/>
</dbReference>
<dbReference type="Pfam" id="PF02470">
    <property type="entry name" value="MlaD"/>
    <property type="match status" value="1"/>
</dbReference>
<name>A0A1N7CSI1_9NOCA</name>
<dbReference type="OrthoDB" id="9774928at2"/>
<feature type="domain" description="Mce/MlaD" evidence="1">
    <location>
        <begin position="43"/>
        <end position="117"/>
    </location>
</feature>
<dbReference type="GO" id="GO:0005576">
    <property type="term" value="C:extracellular region"/>
    <property type="evidence" value="ECO:0007669"/>
    <property type="project" value="TreeGrafter"/>
</dbReference>
<evidence type="ECO:0000313" key="3">
    <source>
        <dbReference type="EMBL" id="SIR66572.1"/>
    </source>
</evidence>
<protein>
    <submittedName>
        <fullName evidence="3">Phospholipid/cholesterol/gamma-HCH transport system substrate-binding protein</fullName>
    </submittedName>
</protein>
<evidence type="ECO:0000259" key="1">
    <source>
        <dbReference type="Pfam" id="PF02470"/>
    </source>
</evidence>
<dbReference type="PANTHER" id="PTHR33371:SF15">
    <property type="entry name" value="LIPOPROTEIN LPRN"/>
    <property type="match status" value="1"/>
</dbReference>
<sequence length="395" mass="41135">MTRTRPALVVVMAIVAISLTGCGFQGLNSLPVPGAQGTAKGSTSIKAIIPSAANLVENAPVLLSDATVGSVGAIEVRNWKAEVTLRLNPGITIPRGSHVMVAMTSVLGSMHLEVVPPDPAQPGTIPPGSTIPLAACPDQPNVPDDPSAAPVADINVAQQVTQCTYPTTEQVLSSLSVVLNGGGLAQIGDIVRELNSTLDGRAQVVHDLIPRLNTLVGDLNRQRDHIVSAIEGLDRLTDTINEQKPTIDRALRDGPQILQLLVDQRPNLTGALDAVGRLSRTTDDILRANGQDIRAVVANLSPVLDQLQGAGPALTQSLNILLTFPFAENAIPQIVRGDYVNGTINLDLTFGRLDRGVLASVGGGSTFYGPEAVMGQPAGAAKRNTDPFTGPIGGH</sequence>
<organism evidence="3 4">
    <name type="scientific">Williamsia sterculiae</name>
    <dbReference type="NCBI Taxonomy" id="1344003"/>
    <lineage>
        <taxon>Bacteria</taxon>
        <taxon>Bacillati</taxon>
        <taxon>Actinomycetota</taxon>
        <taxon>Actinomycetes</taxon>
        <taxon>Mycobacteriales</taxon>
        <taxon>Nocardiaceae</taxon>
        <taxon>Williamsia</taxon>
    </lineage>
</organism>
<keyword evidence="4" id="KW-1185">Reference proteome</keyword>
<accession>A0A1N7CSI1</accession>
<dbReference type="InterPro" id="IPR003399">
    <property type="entry name" value="Mce/MlaD"/>
</dbReference>
<dbReference type="InterPro" id="IPR052336">
    <property type="entry name" value="MlaD_Phospholipid_Transporter"/>
</dbReference>
<proteinExistence type="predicted"/>